<organism evidence="6 7">
    <name type="scientific">Saccharothrix algeriensis</name>
    <dbReference type="NCBI Taxonomy" id="173560"/>
    <lineage>
        <taxon>Bacteria</taxon>
        <taxon>Bacillati</taxon>
        <taxon>Actinomycetota</taxon>
        <taxon>Actinomycetes</taxon>
        <taxon>Pseudonocardiales</taxon>
        <taxon>Pseudonocardiaceae</taxon>
        <taxon>Saccharothrix</taxon>
    </lineage>
</organism>
<evidence type="ECO:0000313" key="6">
    <source>
        <dbReference type="EMBL" id="QTR01553.1"/>
    </source>
</evidence>
<dbReference type="PANTHER" id="PTHR43792">
    <property type="entry name" value="GNAT FAMILY, PUTATIVE (AFU_ORTHOLOGUE AFUA_3G00765)-RELATED-RELATED"/>
    <property type="match status" value="1"/>
</dbReference>
<dbReference type="Proteomes" id="UP000671828">
    <property type="component" value="Chromosome"/>
</dbReference>
<dbReference type="EMBL" id="CP072788">
    <property type="protein sequence ID" value="QTR01553.1"/>
    <property type="molecule type" value="Genomic_DNA"/>
</dbReference>
<evidence type="ECO:0000259" key="4">
    <source>
        <dbReference type="Pfam" id="PF13302"/>
    </source>
</evidence>
<accession>A0A8T8HSN0</accession>
<dbReference type="Pfam" id="PF13302">
    <property type="entry name" value="Acetyltransf_3"/>
    <property type="match status" value="1"/>
</dbReference>
<sequence length="146" mass="15575">MEPVDINAGEFYLRQLRSDDRVDDRAALVGGGRFAAPGAAAAHIAERRRQWEEDETCSWAVCEQLSNAAVGEIAVSTTGELFCWITPARRGKGIATQAVQAVTGFGFGFLDLGSITAEIAGAAGERVAQKCGFRSDGSPGVWTRLR</sequence>
<keyword evidence="2" id="KW-0012">Acyltransferase</keyword>
<evidence type="ECO:0000256" key="1">
    <source>
        <dbReference type="ARBA" id="ARBA00022679"/>
    </source>
</evidence>
<dbReference type="GO" id="GO:0016747">
    <property type="term" value="F:acyltransferase activity, transferring groups other than amino-acyl groups"/>
    <property type="evidence" value="ECO:0007669"/>
    <property type="project" value="InterPro"/>
</dbReference>
<dbReference type="PANTHER" id="PTHR43792:SF8">
    <property type="entry name" value="[RIBOSOMAL PROTEIN US5]-ALANINE N-ACETYLTRANSFERASE"/>
    <property type="match status" value="1"/>
</dbReference>
<dbReference type="EMBL" id="JAFBCL010000001">
    <property type="protein sequence ID" value="MBM7812907.1"/>
    <property type="molecule type" value="Genomic_DNA"/>
</dbReference>
<reference evidence="6" key="2">
    <citation type="submission" date="2021-04" db="EMBL/GenBank/DDBJ databases">
        <title>Saccharothrix algeriensis WGS.</title>
        <authorList>
            <person name="Stuskova K."/>
            <person name="Hakalova E."/>
            <person name="Tebbal A.B."/>
            <person name="Eichmeier A."/>
        </authorList>
    </citation>
    <scope>NUCLEOTIDE SEQUENCE</scope>
    <source>
        <strain evidence="6">NRRL B-24137</strain>
    </source>
</reference>
<feature type="domain" description="N-acetyltransferase" evidence="4">
    <location>
        <begin position="15"/>
        <end position="134"/>
    </location>
</feature>
<protein>
    <submittedName>
        <fullName evidence="6">GNAT family N-acetyltransferase</fullName>
    </submittedName>
    <submittedName>
        <fullName evidence="5">RimJ/RimL family protein N-acetyltransferase</fullName>
    </submittedName>
</protein>
<gene>
    <name evidence="6" type="ORF">J7S33_19520</name>
    <name evidence="5" type="ORF">JOE68_003772</name>
</gene>
<dbReference type="RefSeq" id="WP_204843608.1">
    <property type="nucleotide sequence ID" value="NZ_JAFBCL010000001.1"/>
</dbReference>
<dbReference type="Proteomes" id="UP001195724">
    <property type="component" value="Unassembled WGS sequence"/>
</dbReference>
<evidence type="ECO:0000313" key="5">
    <source>
        <dbReference type="EMBL" id="MBM7812907.1"/>
    </source>
</evidence>
<evidence type="ECO:0000256" key="2">
    <source>
        <dbReference type="ARBA" id="ARBA00023315"/>
    </source>
</evidence>
<name>A0A8T8HSN0_9PSEU</name>
<dbReference type="InterPro" id="IPR016181">
    <property type="entry name" value="Acyl_CoA_acyltransferase"/>
</dbReference>
<dbReference type="InterPro" id="IPR051531">
    <property type="entry name" value="N-acetyltransferase"/>
</dbReference>
<dbReference type="Gene3D" id="3.40.630.30">
    <property type="match status" value="1"/>
</dbReference>
<dbReference type="AlphaFoldDB" id="A0A8T8HSN0"/>
<evidence type="ECO:0000256" key="3">
    <source>
        <dbReference type="ARBA" id="ARBA00038502"/>
    </source>
</evidence>
<evidence type="ECO:0000313" key="7">
    <source>
        <dbReference type="Proteomes" id="UP000671828"/>
    </source>
</evidence>
<keyword evidence="1" id="KW-0808">Transferase</keyword>
<reference evidence="5 8" key="1">
    <citation type="submission" date="2021-01" db="EMBL/GenBank/DDBJ databases">
        <title>Sequencing the genomes of 1000 actinobacteria strains.</title>
        <authorList>
            <person name="Klenk H.-P."/>
        </authorList>
    </citation>
    <scope>NUCLEOTIDE SEQUENCE [LARGE SCALE GENOMIC DNA]</scope>
    <source>
        <strain evidence="5 8">DSM 44581</strain>
    </source>
</reference>
<comment type="similarity">
    <text evidence="3">Belongs to the acetyltransferase family. RimJ subfamily.</text>
</comment>
<keyword evidence="8" id="KW-1185">Reference proteome</keyword>
<proteinExistence type="inferred from homology"/>
<dbReference type="InterPro" id="IPR000182">
    <property type="entry name" value="GNAT_dom"/>
</dbReference>
<dbReference type="SUPFAM" id="SSF55729">
    <property type="entry name" value="Acyl-CoA N-acyltransferases (Nat)"/>
    <property type="match status" value="1"/>
</dbReference>
<evidence type="ECO:0000313" key="8">
    <source>
        <dbReference type="Proteomes" id="UP001195724"/>
    </source>
</evidence>